<comment type="subunit">
    <text evidence="3">Component of the COP9 signalosome (CSN) complex.</text>
</comment>
<dbReference type="GO" id="GO:0006508">
    <property type="term" value="P:proteolysis"/>
    <property type="evidence" value="ECO:0007669"/>
    <property type="project" value="UniProtKB-KW"/>
</dbReference>
<dbReference type="InterPro" id="IPR037518">
    <property type="entry name" value="MPN"/>
</dbReference>
<dbReference type="InterPro" id="IPR013923">
    <property type="entry name" value="Autophagy-rel_prot_16_dom"/>
</dbReference>
<evidence type="ECO:0000256" key="12">
    <source>
        <dbReference type="SAM" id="MobiDB-lite"/>
    </source>
</evidence>
<organism evidence="14 15">
    <name type="scientific">Alternaria burnsii</name>
    <dbReference type="NCBI Taxonomy" id="1187904"/>
    <lineage>
        <taxon>Eukaryota</taxon>
        <taxon>Fungi</taxon>
        <taxon>Dikarya</taxon>
        <taxon>Ascomycota</taxon>
        <taxon>Pezizomycotina</taxon>
        <taxon>Dothideomycetes</taxon>
        <taxon>Pleosporomycetidae</taxon>
        <taxon>Pleosporales</taxon>
        <taxon>Pleosporineae</taxon>
        <taxon>Pleosporaceae</taxon>
        <taxon>Alternaria</taxon>
        <taxon>Alternaria sect. Alternaria</taxon>
    </lineage>
</organism>
<dbReference type="GO" id="GO:0000338">
    <property type="term" value="P:protein deneddylation"/>
    <property type="evidence" value="ECO:0007669"/>
    <property type="project" value="UniProtKB-ARBA"/>
</dbReference>
<accession>A0A8H7BDP5</accession>
<dbReference type="SUPFAM" id="SSF102712">
    <property type="entry name" value="JAB1/MPN domain"/>
    <property type="match status" value="1"/>
</dbReference>
<evidence type="ECO:0000256" key="1">
    <source>
        <dbReference type="ARBA" id="ARBA00005331"/>
    </source>
</evidence>
<comment type="similarity">
    <text evidence="1">Belongs to the ATG16 family.</text>
</comment>
<evidence type="ECO:0000256" key="11">
    <source>
        <dbReference type="SAM" id="Coils"/>
    </source>
</evidence>
<name>A0A8H7BDP5_9PLEO</name>
<keyword evidence="15" id="KW-1185">Reference proteome</keyword>
<dbReference type="Pfam" id="PF18323">
    <property type="entry name" value="CSN5_C"/>
    <property type="match status" value="1"/>
</dbReference>
<dbReference type="GO" id="GO:0008180">
    <property type="term" value="C:COP9 signalosome"/>
    <property type="evidence" value="ECO:0007669"/>
    <property type="project" value="UniProtKB-KW"/>
</dbReference>
<dbReference type="GO" id="GO:0008237">
    <property type="term" value="F:metallopeptidase activity"/>
    <property type="evidence" value="ECO:0007669"/>
    <property type="project" value="UniProtKB-KW"/>
</dbReference>
<dbReference type="InterPro" id="IPR040961">
    <property type="entry name" value="CSN5_C"/>
</dbReference>
<keyword evidence="5" id="KW-0645">Protease</keyword>
<evidence type="ECO:0000259" key="13">
    <source>
        <dbReference type="PROSITE" id="PS50249"/>
    </source>
</evidence>
<feature type="coiled-coil region" evidence="11">
    <location>
        <begin position="72"/>
        <end position="183"/>
    </location>
</feature>
<keyword evidence="8" id="KW-0378">Hydrolase</keyword>
<dbReference type="SMART" id="SM00232">
    <property type="entry name" value="JAB_MPN"/>
    <property type="match status" value="1"/>
</dbReference>
<sequence length="566" mass="62919">MSDPLAEYLSALDARDAREKAHEEYVNAYTKLADNMAQFANQTPSAEESAPAASASKGKGPATTDVSSPSAIAQLRSELAVTQRTRGDLESQLSALTAELSTLKASDTQQKQRIEQLEKVRTQLERRSKDRTEELKGKGRLVEEVHDEMVALNLQLNMAEQEKEKLRKENEELTQRWVKKMEEEARKMNESSRLASPPNSIKLTQTISTPSSTMGTALKTWELENSVKLVDPQKDALYNYSSSEQKAINNAHPWRTDPNYFTSVRISAIALLKMVMHARSGGSIEVMGLMLGKIEAHTFVVTDAFRLPVEGTETRVNAQDEANEYMVEFLQRAREQGQMENAVGWYHSHPGYGCWLSGIDVNTQKTQQQFQDPFCAIVIDPDRTVSAGKVEIGAFRTYSTEYVENQAKAGGGSKNTSGAESDGFETIPLGKIEDFGAHANHYYPLEVSHYKSSLDAKLLEALWNKYWVQTLSSSPLISNRDYGTKQISDLARKMQQENNSSKRFKGGAGYATNNESKNQLTKLGAAGSKIAREEDMGLLAANVKDKVFNLTNGQEVKSQEVEMETS</sequence>
<feature type="region of interest" description="Disordered" evidence="12">
    <location>
        <begin position="189"/>
        <end position="208"/>
    </location>
</feature>
<evidence type="ECO:0000256" key="7">
    <source>
        <dbReference type="ARBA" id="ARBA00022790"/>
    </source>
</evidence>
<dbReference type="InterPro" id="IPR050242">
    <property type="entry name" value="JAMM_MPN+_peptidase_M67A"/>
</dbReference>
<evidence type="ECO:0000256" key="10">
    <source>
        <dbReference type="ARBA" id="ARBA00023049"/>
    </source>
</evidence>
<dbReference type="Pfam" id="PF01398">
    <property type="entry name" value="JAB"/>
    <property type="match status" value="1"/>
</dbReference>
<feature type="compositionally biased region" description="Low complexity" evidence="12">
    <location>
        <begin position="45"/>
        <end position="62"/>
    </location>
</feature>
<keyword evidence="7" id="KW-0736">Signalosome</keyword>
<dbReference type="PANTHER" id="PTHR10410">
    <property type="entry name" value="EUKARYOTIC TRANSLATION INITIATION FACTOR 3 -RELATED"/>
    <property type="match status" value="1"/>
</dbReference>
<feature type="domain" description="MPN" evidence="13">
    <location>
        <begin position="264"/>
        <end position="406"/>
    </location>
</feature>
<dbReference type="RefSeq" id="XP_038790175.1">
    <property type="nucleotide sequence ID" value="XM_038926883.1"/>
</dbReference>
<comment type="caution">
    <text evidence="14">The sequence shown here is derived from an EMBL/GenBank/DDBJ whole genome shotgun (WGS) entry which is preliminary data.</text>
</comment>
<dbReference type="Gene3D" id="3.40.140.10">
    <property type="entry name" value="Cytidine Deaminase, domain 2"/>
    <property type="match status" value="1"/>
</dbReference>
<reference evidence="14" key="2">
    <citation type="submission" date="2020-08" db="EMBL/GenBank/DDBJ databases">
        <title>Draft Genome Sequence of Cumin Blight Pathogen Alternaria burnsii.</title>
        <authorList>
            <person name="Feng Z."/>
        </authorList>
    </citation>
    <scope>NUCLEOTIDE SEQUENCE</scope>
    <source>
        <strain evidence="14">CBS107.38</strain>
    </source>
</reference>
<evidence type="ECO:0000256" key="5">
    <source>
        <dbReference type="ARBA" id="ARBA00022670"/>
    </source>
</evidence>
<feature type="region of interest" description="Disordered" evidence="12">
    <location>
        <begin position="39"/>
        <end position="69"/>
    </location>
</feature>
<comment type="similarity">
    <text evidence="2">Belongs to the peptidase M67A family. CSN5 subfamily.</text>
</comment>
<keyword evidence="10" id="KW-0482">Metalloprotease</keyword>
<dbReference type="CDD" id="cd22887">
    <property type="entry name" value="Atg16_CCD"/>
    <property type="match status" value="1"/>
</dbReference>
<gene>
    <name evidence="14" type="ORF">GT037_001836</name>
</gene>
<dbReference type="CDD" id="cd08069">
    <property type="entry name" value="MPN_RPN11_CSN5"/>
    <property type="match status" value="1"/>
</dbReference>
<feature type="region of interest" description="Disordered" evidence="12">
    <location>
        <begin position="495"/>
        <end position="515"/>
    </location>
</feature>
<dbReference type="EMBL" id="JAAABM010000002">
    <property type="protein sequence ID" value="KAF7680185.1"/>
    <property type="molecule type" value="Genomic_DNA"/>
</dbReference>
<keyword evidence="9" id="KW-0862">Zinc</keyword>
<evidence type="ECO:0000256" key="2">
    <source>
        <dbReference type="ARBA" id="ARBA00006008"/>
    </source>
</evidence>
<dbReference type="GeneID" id="62200061"/>
<evidence type="ECO:0000256" key="3">
    <source>
        <dbReference type="ARBA" id="ARBA00011098"/>
    </source>
</evidence>
<dbReference type="Gene3D" id="1.20.5.170">
    <property type="match status" value="1"/>
</dbReference>
<feature type="compositionally biased region" description="Polar residues" evidence="12">
    <location>
        <begin position="191"/>
        <end position="208"/>
    </location>
</feature>
<reference evidence="14" key="1">
    <citation type="submission" date="2020-01" db="EMBL/GenBank/DDBJ databases">
        <authorList>
            <person name="Feng Z.H.Z."/>
        </authorList>
    </citation>
    <scope>NUCLEOTIDE SEQUENCE</scope>
    <source>
        <strain evidence="14">CBS107.38</strain>
    </source>
</reference>
<evidence type="ECO:0000256" key="4">
    <source>
        <dbReference type="ARBA" id="ARBA00014880"/>
    </source>
</evidence>
<evidence type="ECO:0000313" key="14">
    <source>
        <dbReference type="EMBL" id="KAF7680185.1"/>
    </source>
</evidence>
<protein>
    <recommendedName>
        <fullName evidence="4">COP9 signalosome complex subunit 5</fullName>
    </recommendedName>
</protein>
<evidence type="ECO:0000256" key="6">
    <source>
        <dbReference type="ARBA" id="ARBA00022723"/>
    </source>
</evidence>
<dbReference type="GO" id="GO:0046872">
    <property type="term" value="F:metal ion binding"/>
    <property type="evidence" value="ECO:0007669"/>
    <property type="project" value="UniProtKB-KW"/>
</dbReference>
<evidence type="ECO:0000256" key="9">
    <source>
        <dbReference type="ARBA" id="ARBA00022833"/>
    </source>
</evidence>
<evidence type="ECO:0000256" key="8">
    <source>
        <dbReference type="ARBA" id="ARBA00022801"/>
    </source>
</evidence>
<dbReference type="FunFam" id="3.40.140.10:FF:000003">
    <property type="entry name" value="COP9 signalosome complex subunit 5"/>
    <property type="match status" value="1"/>
</dbReference>
<dbReference type="InterPro" id="IPR000555">
    <property type="entry name" value="JAMM/MPN+_dom"/>
</dbReference>
<dbReference type="Pfam" id="PF08614">
    <property type="entry name" value="ATG16"/>
    <property type="match status" value="1"/>
</dbReference>
<proteinExistence type="inferred from homology"/>
<dbReference type="Proteomes" id="UP000596902">
    <property type="component" value="Unassembled WGS sequence"/>
</dbReference>
<evidence type="ECO:0000313" key="15">
    <source>
        <dbReference type="Proteomes" id="UP000596902"/>
    </source>
</evidence>
<keyword evidence="11" id="KW-0175">Coiled coil</keyword>
<dbReference type="PROSITE" id="PS50249">
    <property type="entry name" value="MPN"/>
    <property type="match status" value="1"/>
</dbReference>
<keyword evidence="6" id="KW-0479">Metal-binding</keyword>
<dbReference type="AlphaFoldDB" id="A0A8H7BDP5"/>